<comment type="similarity">
    <text evidence="3">Belongs to the ribonuclease III family.</text>
</comment>
<dbReference type="SMART" id="SM00358">
    <property type="entry name" value="DSRM"/>
    <property type="match status" value="1"/>
</dbReference>
<evidence type="ECO:0000256" key="3">
    <source>
        <dbReference type="ARBA" id="ARBA00010183"/>
    </source>
</evidence>
<dbReference type="CDD" id="cd10845">
    <property type="entry name" value="DSRM_RNAse_III_family"/>
    <property type="match status" value="1"/>
</dbReference>
<dbReference type="eggNOG" id="COG0571">
    <property type="taxonomic scope" value="Bacteria"/>
</dbReference>
<keyword evidence="6 17" id="KW-0698">rRNA processing</keyword>
<dbReference type="EC" id="3.1.26.3" evidence="17"/>
<evidence type="ECO:0000256" key="6">
    <source>
        <dbReference type="ARBA" id="ARBA00022552"/>
    </source>
</evidence>
<dbReference type="AlphaFoldDB" id="A0A0R1X1Z4"/>
<dbReference type="PANTHER" id="PTHR11207:SF0">
    <property type="entry name" value="RIBONUCLEASE 3"/>
    <property type="match status" value="1"/>
</dbReference>
<keyword evidence="9 17" id="KW-0540">Nuclease</keyword>
<feature type="binding site" evidence="17">
    <location>
        <position position="64"/>
    </location>
    <ligand>
        <name>Mg(2+)</name>
        <dbReference type="ChEBI" id="CHEBI:18420"/>
    </ligand>
</feature>
<dbReference type="SUPFAM" id="SSF69065">
    <property type="entry name" value="RNase III domain-like"/>
    <property type="match status" value="1"/>
</dbReference>
<keyword evidence="12 17" id="KW-0255">Endonuclease</keyword>
<dbReference type="GO" id="GO:0006397">
    <property type="term" value="P:mRNA processing"/>
    <property type="evidence" value="ECO:0007669"/>
    <property type="project" value="UniProtKB-UniRule"/>
</dbReference>
<keyword evidence="14 17" id="KW-0460">Magnesium</keyword>
<dbReference type="SMART" id="SM00535">
    <property type="entry name" value="RIBOc"/>
    <property type="match status" value="1"/>
</dbReference>
<feature type="binding site" evidence="17">
    <location>
        <position position="137"/>
    </location>
    <ligand>
        <name>Mg(2+)</name>
        <dbReference type="ChEBI" id="CHEBI:18420"/>
    </ligand>
</feature>
<feature type="domain" description="RNase III" evidence="19">
    <location>
        <begin position="22"/>
        <end position="151"/>
    </location>
</feature>
<dbReference type="Proteomes" id="UP000050949">
    <property type="component" value="Unassembled WGS sequence"/>
</dbReference>
<dbReference type="GO" id="GO:0010468">
    <property type="term" value="P:regulation of gene expression"/>
    <property type="evidence" value="ECO:0007669"/>
    <property type="project" value="TreeGrafter"/>
</dbReference>
<dbReference type="GO" id="GO:0042802">
    <property type="term" value="F:identical protein binding"/>
    <property type="evidence" value="ECO:0007669"/>
    <property type="project" value="UniProtKB-ARBA"/>
</dbReference>
<comment type="function">
    <text evidence="16">Digests double-stranded RNA. Involved in the processing of primary rRNA transcript to yield the immediate precursors to the large and small rRNAs (23S and 16S). Also processes some mRNAs, and tRNAs when they are encoded in the rRNA operon.</text>
</comment>
<dbReference type="InterPro" id="IPR000999">
    <property type="entry name" value="RNase_III_dom"/>
</dbReference>
<protein>
    <recommendedName>
        <fullName evidence="17">Ribonuclease 3</fullName>
        <ecNumber evidence="17">3.1.26.3</ecNumber>
    </recommendedName>
    <alternativeName>
        <fullName evidence="17">Ribonuclease III</fullName>
        <shortName evidence="17">RNase III</shortName>
    </alternativeName>
</protein>
<evidence type="ECO:0000256" key="1">
    <source>
        <dbReference type="ARBA" id="ARBA00000109"/>
    </source>
</evidence>
<dbReference type="GO" id="GO:0006364">
    <property type="term" value="P:rRNA processing"/>
    <property type="evidence" value="ECO:0007669"/>
    <property type="project" value="UniProtKB-UniRule"/>
</dbReference>
<dbReference type="Pfam" id="PF00035">
    <property type="entry name" value="dsrm"/>
    <property type="match status" value="1"/>
</dbReference>
<dbReference type="InterPro" id="IPR014720">
    <property type="entry name" value="dsRBD_dom"/>
</dbReference>
<dbReference type="HAMAP" id="MF_00104">
    <property type="entry name" value="RNase_III"/>
    <property type="match status" value="1"/>
</dbReference>
<dbReference type="GO" id="GO:0005737">
    <property type="term" value="C:cytoplasm"/>
    <property type="evidence" value="ECO:0007669"/>
    <property type="project" value="UniProtKB-SubCell"/>
</dbReference>
<name>A0A0R1X1Z4_9LACO</name>
<evidence type="ECO:0000256" key="9">
    <source>
        <dbReference type="ARBA" id="ARBA00022722"/>
    </source>
</evidence>
<dbReference type="NCBIfam" id="TIGR02191">
    <property type="entry name" value="RNaseIII"/>
    <property type="match status" value="1"/>
</dbReference>
<evidence type="ECO:0000256" key="13">
    <source>
        <dbReference type="ARBA" id="ARBA00022801"/>
    </source>
</evidence>
<dbReference type="Gene3D" id="3.30.160.20">
    <property type="match status" value="1"/>
</dbReference>
<keyword evidence="10 17" id="KW-0479">Metal-binding</keyword>
<proteinExistence type="inferred from homology"/>
<dbReference type="Pfam" id="PF14622">
    <property type="entry name" value="Ribonucleas_3_3"/>
    <property type="match status" value="1"/>
</dbReference>
<evidence type="ECO:0000313" key="21">
    <source>
        <dbReference type="Proteomes" id="UP000050949"/>
    </source>
</evidence>
<keyword evidence="5 17" id="KW-0963">Cytoplasm</keyword>
<dbReference type="PROSITE" id="PS00517">
    <property type="entry name" value="RNASE_3_1"/>
    <property type="match status" value="1"/>
</dbReference>
<comment type="caution">
    <text evidence="20">The sequence shown here is derived from an EMBL/GenBank/DDBJ whole genome shotgun (WGS) entry which is preliminary data.</text>
</comment>
<evidence type="ECO:0000256" key="7">
    <source>
        <dbReference type="ARBA" id="ARBA00022664"/>
    </source>
</evidence>
<dbReference type="FunFam" id="3.30.160.20:FF:000003">
    <property type="entry name" value="Ribonuclease 3"/>
    <property type="match status" value="1"/>
</dbReference>
<dbReference type="InterPro" id="IPR036389">
    <property type="entry name" value="RNase_III_sf"/>
</dbReference>
<dbReference type="PATRIC" id="fig|1122147.4.peg.1507"/>
<evidence type="ECO:0000256" key="12">
    <source>
        <dbReference type="ARBA" id="ARBA00022759"/>
    </source>
</evidence>
<feature type="domain" description="DRBM" evidence="18">
    <location>
        <begin position="177"/>
        <end position="246"/>
    </location>
</feature>
<evidence type="ECO:0000256" key="17">
    <source>
        <dbReference type="HAMAP-Rule" id="MF_00104"/>
    </source>
</evidence>
<dbReference type="PROSITE" id="PS50137">
    <property type="entry name" value="DS_RBD"/>
    <property type="match status" value="1"/>
</dbReference>
<organism evidence="20 21">
    <name type="scientific">Schleiferilactobacillus harbinensis DSM 16991</name>
    <dbReference type="NCBI Taxonomy" id="1122147"/>
    <lineage>
        <taxon>Bacteria</taxon>
        <taxon>Bacillati</taxon>
        <taxon>Bacillota</taxon>
        <taxon>Bacilli</taxon>
        <taxon>Lactobacillales</taxon>
        <taxon>Lactobacillaceae</taxon>
        <taxon>Schleiferilactobacillus</taxon>
    </lineage>
</organism>
<dbReference type="GO" id="GO:0004525">
    <property type="term" value="F:ribonuclease III activity"/>
    <property type="evidence" value="ECO:0007669"/>
    <property type="project" value="UniProtKB-UniRule"/>
</dbReference>
<evidence type="ECO:0000256" key="8">
    <source>
        <dbReference type="ARBA" id="ARBA00022694"/>
    </source>
</evidence>
<dbReference type="FunFam" id="1.10.1520.10:FF:000001">
    <property type="entry name" value="Ribonuclease 3"/>
    <property type="match status" value="1"/>
</dbReference>
<dbReference type="CDD" id="cd00593">
    <property type="entry name" value="RIBOc"/>
    <property type="match status" value="1"/>
</dbReference>
<comment type="subcellular location">
    <subcellularLocation>
        <location evidence="2 17">Cytoplasm</location>
    </subcellularLocation>
</comment>
<dbReference type="GO" id="GO:0046872">
    <property type="term" value="F:metal ion binding"/>
    <property type="evidence" value="ECO:0007669"/>
    <property type="project" value="UniProtKB-KW"/>
</dbReference>
<keyword evidence="7 17" id="KW-0507">mRNA processing</keyword>
<dbReference type="InterPro" id="IPR011907">
    <property type="entry name" value="RNase_III"/>
</dbReference>
<evidence type="ECO:0000259" key="19">
    <source>
        <dbReference type="PROSITE" id="PS50142"/>
    </source>
</evidence>
<keyword evidence="8 17" id="KW-0819">tRNA processing</keyword>
<keyword evidence="15 17" id="KW-0694">RNA-binding</keyword>
<dbReference type="Gene3D" id="1.10.1520.10">
    <property type="entry name" value="Ribonuclease III domain"/>
    <property type="match status" value="1"/>
</dbReference>
<evidence type="ECO:0000256" key="15">
    <source>
        <dbReference type="ARBA" id="ARBA00022884"/>
    </source>
</evidence>
<feature type="active site" evidence="17">
    <location>
        <position position="68"/>
    </location>
</feature>
<dbReference type="PANTHER" id="PTHR11207">
    <property type="entry name" value="RIBONUCLEASE III"/>
    <property type="match status" value="1"/>
</dbReference>
<evidence type="ECO:0000256" key="4">
    <source>
        <dbReference type="ARBA" id="ARBA00011738"/>
    </source>
</evidence>
<keyword evidence="11 17" id="KW-0699">rRNA-binding</keyword>
<comment type="catalytic activity">
    <reaction evidence="1 17">
        <text>Endonucleolytic cleavage to 5'-phosphomonoester.</text>
        <dbReference type="EC" id="3.1.26.3"/>
    </reaction>
</comment>
<dbReference type="PROSITE" id="PS50142">
    <property type="entry name" value="RNASE_3_2"/>
    <property type="match status" value="1"/>
</dbReference>
<gene>
    <name evidence="17" type="primary">rnc</name>
    <name evidence="20" type="ORF">FC91_GL001453</name>
</gene>
<evidence type="ECO:0000256" key="16">
    <source>
        <dbReference type="ARBA" id="ARBA00053741"/>
    </source>
</evidence>
<evidence type="ECO:0000313" key="20">
    <source>
        <dbReference type="EMBL" id="KRM24311.1"/>
    </source>
</evidence>
<sequence length="252" mass="28833">METLKITDDNRRNRRMVDAAFVSELRDRYGIEFKNLRLLDEAFTHSSYANEHPELGLRDNERLEFLGDAVMELTVSEYLYKRYPDWPEGELTRLRAASVCTRSFSMFSREAHFDKYIRLGKGEEQSGARKRHTLQEDTFEAFNGALYLDQGKDAVVKFLEQIMFPKIAAGEFSAASDHKTFLQEYLQKNGPVAIQYRLLDEEGPAHERKFAVAVTVDGQELARGEGRSKKAAEQDAAKRALTLLKAQAKQAQ</sequence>
<dbReference type="SUPFAM" id="SSF54768">
    <property type="entry name" value="dsRNA-binding domain-like"/>
    <property type="match status" value="1"/>
</dbReference>
<reference evidence="20 21" key="1">
    <citation type="journal article" date="2015" name="Genome Announc.">
        <title>Expanding the biotechnology potential of lactobacilli through comparative genomics of 213 strains and associated genera.</title>
        <authorList>
            <person name="Sun Z."/>
            <person name="Harris H.M."/>
            <person name="McCann A."/>
            <person name="Guo C."/>
            <person name="Argimon S."/>
            <person name="Zhang W."/>
            <person name="Yang X."/>
            <person name="Jeffery I.B."/>
            <person name="Cooney J.C."/>
            <person name="Kagawa T.F."/>
            <person name="Liu W."/>
            <person name="Song Y."/>
            <person name="Salvetti E."/>
            <person name="Wrobel A."/>
            <person name="Rasinkangas P."/>
            <person name="Parkhill J."/>
            <person name="Rea M.C."/>
            <person name="O'Sullivan O."/>
            <person name="Ritari J."/>
            <person name="Douillard F.P."/>
            <person name="Paul Ross R."/>
            <person name="Yang R."/>
            <person name="Briner A.E."/>
            <person name="Felis G.E."/>
            <person name="de Vos W.M."/>
            <person name="Barrangou R."/>
            <person name="Klaenhammer T.R."/>
            <person name="Caufield P.W."/>
            <person name="Cui Y."/>
            <person name="Zhang H."/>
            <person name="O'Toole P.W."/>
        </authorList>
    </citation>
    <scope>NUCLEOTIDE SEQUENCE [LARGE SCALE GENOMIC DNA]</scope>
    <source>
        <strain evidence="20 21">DSM 16991</strain>
    </source>
</reference>
<dbReference type="GO" id="GO:0008033">
    <property type="term" value="P:tRNA processing"/>
    <property type="evidence" value="ECO:0007669"/>
    <property type="project" value="UniProtKB-KW"/>
</dbReference>
<evidence type="ECO:0000256" key="10">
    <source>
        <dbReference type="ARBA" id="ARBA00022723"/>
    </source>
</evidence>
<dbReference type="GO" id="GO:0003725">
    <property type="term" value="F:double-stranded RNA binding"/>
    <property type="evidence" value="ECO:0007669"/>
    <property type="project" value="TreeGrafter"/>
</dbReference>
<comment type="cofactor">
    <cofactor evidence="17">
        <name>Mg(2+)</name>
        <dbReference type="ChEBI" id="CHEBI:18420"/>
    </cofactor>
</comment>
<accession>A0A0R1X1Z4</accession>
<evidence type="ECO:0000256" key="2">
    <source>
        <dbReference type="ARBA" id="ARBA00004496"/>
    </source>
</evidence>
<evidence type="ECO:0000259" key="18">
    <source>
        <dbReference type="PROSITE" id="PS50137"/>
    </source>
</evidence>
<evidence type="ECO:0000256" key="5">
    <source>
        <dbReference type="ARBA" id="ARBA00022490"/>
    </source>
</evidence>
<feature type="active site" evidence="17">
    <location>
        <position position="140"/>
    </location>
</feature>
<dbReference type="GO" id="GO:0019843">
    <property type="term" value="F:rRNA binding"/>
    <property type="evidence" value="ECO:0007669"/>
    <property type="project" value="UniProtKB-KW"/>
</dbReference>
<evidence type="ECO:0000256" key="11">
    <source>
        <dbReference type="ARBA" id="ARBA00022730"/>
    </source>
</evidence>
<comment type="subunit">
    <text evidence="4 17">Homodimer.</text>
</comment>
<dbReference type="EMBL" id="AZFW01000145">
    <property type="protein sequence ID" value="KRM24311.1"/>
    <property type="molecule type" value="Genomic_DNA"/>
</dbReference>
<feature type="binding site" evidence="17">
    <location>
        <position position="140"/>
    </location>
    <ligand>
        <name>Mg(2+)</name>
        <dbReference type="ChEBI" id="CHEBI:18420"/>
    </ligand>
</feature>
<evidence type="ECO:0000256" key="14">
    <source>
        <dbReference type="ARBA" id="ARBA00022842"/>
    </source>
</evidence>
<comment type="function">
    <text evidence="17">Digests double-stranded RNA. Involved in the processing of primary rRNA transcript to yield the immediate precursors to the large and small rRNAs (23S and 16S). Processes some mRNAs, and tRNAs when they are encoded in the rRNA operon. Processes pre-crRNA and tracrRNA of type II CRISPR loci if present in the organism.</text>
</comment>
<keyword evidence="13 17" id="KW-0378">Hydrolase</keyword>